<reference evidence="8 9" key="1">
    <citation type="submission" date="2014-08" db="EMBL/GenBank/DDBJ databases">
        <title>Complete genome sequence of Corynebacterium frankenforstense ST18(T) (=DSM 45800(T)), isolated from raw cow milk.</title>
        <authorList>
            <person name="Ruckert C."/>
            <person name="Albersmeier A."/>
            <person name="Winkler A."/>
            <person name="Lipski A."/>
            <person name="Kalinowski J."/>
        </authorList>
    </citation>
    <scope>NUCLEOTIDE SEQUENCE [LARGE SCALE GENOMIC DNA]</scope>
    <source>
        <strain evidence="8 9">ST18</strain>
    </source>
</reference>
<dbReference type="GO" id="GO:0016705">
    <property type="term" value="F:oxidoreductase activity, acting on paired donors, with incorporation or reduction of molecular oxygen"/>
    <property type="evidence" value="ECO:0007669"/>
    <property type="project" value="InterPro"/>
</dbReference>
<evidence type="ECO:0000256" key="1">
    <source>
        <dbReference type="ARBA" id="ARBA00022630"/>
    </source>
</evidence>
<dbReference type="Pfam" id="PF00296">
    <property type="entry name" value="Bac_luciferase"/>
    <property type="match status" value="1"/>
</dbReference>
<sequence length="452" mass="48934">MFLSALDMLVPTHQSSGLWRHPDAEPEQYRDLDFWVSHARMLDEAGFDALFLADVAGIYDVYGGSGAAAIRAGMQYPLLDPMLLISALAAATRHLGFGVTANTSYESPYLLARRFATLDQLTGGRIAWNIVTGYQPGALRNIGAPELDHDTRYDRADEFAEVCYALWEGSIEPGALVSDAESGVYMDPAKVHPIEHRGEWFDVPGAAVSLPGPQRTPFLFQAGSSPRGLAFAARHAEALFFSGTTPDNVAPLVAEARRLLAGEGRADSELTTITSVTAIAAETDAAAFERYESYLRYVDREAALALFAGWTGLDLSTYGPDDVLEDVEIQGNRSALQSFTSLDPTRRWTVGDLAAHMTIGGRGPVFVGSGATIADELERWLRESGVDGFNVDYALRGPDMRAFAEHVVPVLRARGLVSAEDSIDDAAPRTLRARVAGSDLLPATHPAAKYRR</sequence>
<dbReference type="InterPro" id="IPR036661">
    <property type="entry name" value="Luciferase-like_sf"/>
</dbReference>
<accession>A0A1L7CR74</accession>
<feature type="binding site" evidence="6">
    <location>
        <position position="224"/>
    </location>
    <ligand>
        <name>FMN</name>
        <dbReference type="ChEBI" id="CHEBI:58210"/>
    </ligand>
</feature>
<dbReference type="Proteomes" id="UP000185434">
    <property type="component" value="Chromosome"/>
</dbReference>
<dbReference type="PIRSF" id="PIRSF000337">
    <property type="entry name" value="NTA_MOA"/>
    <property type="match status" value="1"/>
</dbReference>
<feature type="binding site" evidence="6">
    <location>
        <position position="149"/>
    </location>
    <ligand>
        <name>FMN</name>
        <dbReference type="ChEBI" id="CHEBI:58210"/>
    </ligand>
</feature>
<dbReference type="STRING" id="1437875.CFRA_02490"/>
<dbReference type="InterPro" id="IPR051260">
    <property type="entry name" value="Diverse_substr_monoxygenases"/>
</dbReference>
<dbReference type="NCBIfam" id="TIGR03860">
    <property type="entry name" value="FMN_nitrolo"/>
    <property type="match status" value="1"/>
</dbReference>
<feature type="binding site" evidence="6">
    <location>
        <position position="100"/>
    </location>
    <ligand>
        <name>FMN</name>
        <dbReference type="ChEBI" id="CHEBI:58210"/>
    </ligand>
</feature>
<organism evidence="8 9">
    <name type="scientific">Corynebacterium frankenforstense DSM 45800</name>
    <dbReference type="NCBI Taxonomy" id="1437875"/>
    <lineage>
        <taxon>Bacteria</taxon>
        <taxon>Bacillati</taxon>
        <taxon>Actinomycetota</taxon>
        <taxon>Actinomycetes</taxon>
        <taxon>Mycobacteriales</taxon>
        <taxon>Corynebacteriaceae</taxon>
        <taxon>Corynebacterium</taxon>
    </lineage>
</organism>
<evidence type="ECO:0000259" key="7">
    <source>
        <dbReference type="Pfam" id="PF00296"/>
    </source>
</evidence>
<protein>
    <submittedName>
        <fullName evidence="8">5,10-methylene tetrahydromethanopterin reductase</fullName>
    </submittedName>
</protein>
<comment type="similarity">
    <text evidence="5">Belongs to the NtaA/SnaA/DszA monooxygenase family.</text>
</comment>
<dbReference type="KEGG" id="cfk:CFRA_02490"/>
<dbReference type="EMBL" id="CP009247">
    <property type="protein sequence ID" value="APT88328.1"/>
    <property type="molecule type" value="Genomic_DNA"/>
</dbReference>
<evidence type="ECO:0000256" key="6">
    <source>
        <dbReference type="PIRSR" id="PIRSR000337-1"/>
    </source>
</evidence>
<dbReference type="SUPFAM" id="SSF51679">
    <property type="entry name" value="Bacterial luciferase-like"/>
    <property type="match status" value="1"/>
</dbReference>
<dbReference type="Gene3D" id="3.20.20.30">
    <property type="entry name" value="Luciferase-like domain"/>
    <property type="match status" value="1"/>
</dbReference>
<dbReference type="PANTHER" id="PTHR30011">
    <property type="entry name" value="ALKANESULFONATE MONOOXYGENASE-RELATED"/>
    <property type="match status" value="1"/>
</dbReference>
<evidence type="ECO:0000256" key="2">
    <source>
        <dbReference type="ARBA" id="ARBA00022643"/>
    </source>
</evidence>
<feature type="binding site" evidence="6">
    <location>
        <position position="153"/>
    </location>
    <ligand>
        <name>FMN</name>
        <dbReference type="ChEBI" id="CHEBI:58210"/>
    </ligand>
</feature>
<evidence type="ECO:0000256" key="3">
    <source>
        <dbReference type="ARBA" id="ARBA00023002"/>
    </source>
</evidence>
<keyword evidence="1 6" id="KW-0285">Flavoprotein</keyword>
<gene>
    <name evidence="8" type="ORF">CFRA_02490</name>
</gene>
<keyword evidence="2 6" id="KW-0288">FMN</keyword>
<keyword evidence="4" id="KW-0503">Monooxygenase</keyword>
<dbReference type="GO" id="GO:0004497">
    <property type="term" value="F:monooxygenase activity"/>
    <property type="evidence" value="ECO:0007669"/>
    <property type="project" value="UniProtKB-KW"/>
</dbReference>
<dbReference type="InterPro" id="IPR016215">
    <property type="entry name" value="NTA_MOA"/>
</dbReference>
<proteinExistence type="inferred from homology"/>
<keyword evidence="3" id="KW-0560">Oxidoreductase</keyword>
<dbReference type="AlphaFoldDB" id="A0A1L7CR74"/>
<feature type="binding site" evidence="6">
    <location>
        <position position="225"/>
    </location>
    <ligand>
        <name>FMN</name>
        <dbReference type="ChEBI" id="CHEBI:58210"/>
    </ligand>
</feature>
<keyword evidence="9" id="KW-1185">Reference proteome</keyword>
<evidence type="ECO:0000256" key="4">
    <source>
        <dbReference type="ARBA" id="ARBA00023033"/>
    </source>
</evidence>
<evidence type="ECO:0000256" key="5">
    <source>
        <dbReference type="ARBA" id="ARBA00033748"/>
    </source>
</evidence>
<dbReference type="PANTHER" id="PTHR30011:SF16">
    <property type="entry name" value="C2H2 FINGER DOMAIN TRANSCRIPTION FACTOR (EUROFUNG)-RELATED"/>
    <property type="match status" value="1"/>
</dbReference>
<feature type="binding site" evidence="6">
    <location>
        <position position="54"/>
    </location>
    <ligand>
        <name>FMN</name>
        <dbReference type="ChEBI" id="CHEBI:58210"/>
    </ligand>
</feature>
<evidence type="ECO:0000313" key="8">
    <source>
        <dbReference type="EMBL" id="APT88328.1"/>
    </source>
</evidence>
<dbReference type="InterPro" id="IPR011251">
    <property type="entry name" value="Luciferase-like_dom"/>
</dbReference>
<name>A0A1L7CR74_9CORY</name>
<evidence type="ECO:0000313" key="9">
    <source>
        <dbReference type="Proteomes" id="UP000185434"/>
    </source>
</evidence>
<feature type="domain" description="Luciferase-like" evidence="7">
    <location>
        <begin position="23"/>
        <end position="387"/>
    </location>
</feature>
<dbReference type="RefSeq" id="WP_075663303.1">
    <property type="nucleotide sequence ID" value="NZ_CP009247.1"/>
</dbReference>